<accession>A0A183Q6X8</accession>
<feature type="region of interest" description="Disordered" evidence="1">
    <location>
        <begin position="41"/>
        <end position="64"/>
    </location>
</feature>
<dbReference type="AlphaFoldDB" id="A0A183Q6X8"/>
<dbReference type="STRING" id="31246.A0A183Q6X8"/>
<name>A0A183Q6X8_9TREM</name>
<keyword evidence="3" id="KW-1185">Reference proteome</keyword>
<organism evidence="2 3">
    <name type="scientific">Schistosoma mattheei</name>
    <dbReference type="NCBI Taxonomy" id="31246"/>
    <lineage>
        <taxon>Eukaryota</taxon>
        <taxon>Metazoa</taxon>
        <taxon>Spiralia</taxon>
        <taxon>Lophotrochozoa</taxon>
        <taxon>Platyhelminthes</taxon>
        <taxon>Trematoda</taxon>
        <taxon>Digenea</taxon>
        <taxon>Strigeidida</taxon>
        <taxon>Schistosomatoidea</taxon>
        <taxon>Schistosomatidae</taxon>
        <taxon>Schistosoma</taxon>
    </lineage>
</organism>
<evidence type="ECO:0000313" key="2">
    <source>
        <dbReference type="EMBL" id="VDP87123.1"/>
    </source>
</evidence>
<evidence type="ECO:0000256" key="1">
    <source>
        <dbReference type="SAM" id="MobiDB-lite"/>
    </source>
</evidence>
<dbReference type="EMBL" id="UZAL01051074">
    <property type="protein sequence ID" value="VDP87123.1"/>
    <property type="molecule type" value="Genomic_DNA"/>
</dbReference>
<gene>
    <name evidence="2" type="ORF">SMTD_LOCUS22364</name>
</gene>
<reference evidence="2 3" key="1">
    <citation type="submission" date="2018-11" db="EMBL/GenBank/DDBJ databases">
        <authorList>
            <consortium name="Pathogen Informatics"/>
        </authorList>
    </citation>
    <scope>NUCLEOTIDE SEQUENCE [LARGE SCALE GENOMIC DNA]</scope>
    <source>
        <strain>Denwood</strain>
        <strain evidence="3">Zambia</strain>
    </source>
</reference>
<proteinExistence type="predicted"/>
<feature type="compositionally biased region" description="Polar residues" evidence="1">
    <location>
        <begin position="52"/>
        <end position="64"/>
    </location>
</feature>
<dbReference type="Proteomes" id="UP000269396">
    <property type="component" value="Unassembled WGS sequence"/>
</dbReference>
<sequence>MCYLLRSTAEKLMRFKSVLPNPVNSNETAVDNNQILDKLVQSDDDNDEQENVPPSSQMKSDPDVTSSLISVNVPAFLLSRFLALIGHITLKQLVFMESAVLTELKRRALIQEDRDSKRKSKSRKNIRQSRVCPNFQSFIKCRCFLSLNY</sequence>
<protein>
    <submittedName>
        <fullName evidence="2">Uncharacterized protein</fullName>
    </submittedName>
</protein>
<evidence type="ECO:0000313" key="3">
    <source>
        <dbReference type="Proteomes" id="UP000269396"/>
    </source>
</evidence>